<dbReference type="AlphaFoldDB" id="A0ABD0SWR8"/>
<dbReference type="Pfam" id="PF00078">
    <property type="entry name" value="RVT_1"/>
    <property type="match status" value="1"/>
</dbReference>
<dbReference type="PROSITE" id="PS50878">
    <property type="entry name" value="RT_POL"/>
    <property type="match status" value="1"/>
</dbReference>
<feature type="domain" description="Reverse transcriptase" evidence="1">
    <location>
        <begin position="1"/>
        <end position="244"/>
    </location>
</feature>
<evidence type="ECO:0000313" key="3">
    <source>
        <dbReference type="Proteomes" id="UP001549921"/>
    </source>
</evidence>
<comment type="caution">
    <text evidence="2">The sequence shown here is derived from an EMBL/GenBank/DDBJ whole genome shotgun (WGS) entry which is preliminary data.</text>
</comment>
<evidence type="ECO:0000259" key="1">
    <source>
        <dbReference type="PROSITE" id="PS50878"/>
    </source>
</evidence>
<sequence length="353" mass="40207">MFTASQVRNVIKRMSRGKSPGHDGLNKYLNLHDAQFGFRPGLSTESAILSLKHTVQYYTNRKTPVYACFLDLSKAFDLVSYDVLWRKMESRGIPAEILNIFRYLYANQLNFVKWSNKLSEAYRLECGVRQGGLSSPKLFNLYVNDLIVELSSMRVGCKVGGVSVNNISYADDMVLLSPTARAIGEMLNVCENYAMTHGLVYNVKKSEYIFFKVAGKSPESIPPIYLSGVKLNRVFQFKYLGHILTDDLKDDLDVERERRALAVRGNMLARRMMMRLPRYCSASEMFAQRQTDGFQAIVRKKVASLVRRVRESGNSILRIVADDIHAPILRHFMRTMNEIGSGSHGVPLRYMTQ</sequence>
<dbReference type="CDD" id="cd01650">
    <property type="entry name" value="RT_nLTR_like"/>
    <property type="match status" value="1"/>
</dbReference>
<gene>
    <name evidence="2" type="ORF">ABMA28_004133</name>
</gene>
<dbReference type="PANTHER" id="PTHR47027">
    <property type="entry name" value="REVERSE TRANSCRIPTASE DOMAIN-CONTAINING PROTEIN"/>
    <property type="match status" value="1"/>
</dbReference>
<dbReference type="InterPro" id="IPR000477">
    <property type="entry name" value="RT_dom"/>
</dbReference>
<dbReference type="PANTHER" id="PTHR47027:SF20">
    <property type="entry name" value="REVERSE TRANSCRIPTASE-LIKE PROTEIN WITH RNA-DIRECTED DNA POLYMERASE DOMAIN"/>
    <property type="match status" value="1"/>
</dbReference>
<dbReference type="SUPFAM" id="SSF56672">
    <property type="entry name" value="DNA/RNA polymerases"/>
    <property type="match status" value="1"/>
</dbReference>
<name>A0ABD0SWR8_LOXSC</name>
<reference evidence="2 3" key="1">
    <citation type="submission" date="2024-06" db="EMBL/GenBank/DDBJ databases">
        <title>A chromosome-level genome assembly of beet webworm, Loxostege sticticalis.</title>
        <authorList>
            <person name="Zhang Y."/>
        </authorList>
    </citation>
    <scope>NUCLEOTIDE SEQUENCE [LARGE SCALE GENOMIC DNA]</scope>
    <source>
        <strain evidence="2">AQ028</strain>
        <tissue evidence="2">Male pupae</tissue>
    </source>
</reference>
<organism evidence="2 3">
    <name type="scientific">Loxostege sticticalis</name>
    <name type="common">Beet webworm moth</name>
    <dbReference type="NCBI Taxonomy" id="481309"/>
    <lineage>
        <taxon>Eukaryota</taxon>
        <taxon>Metazoa</taxon>
        <taxon>Ecdysozoa</taxon>
        <taxon>Arthropoda</taxon>
        <taxon>Hexapoda</taxon>
        <taxon>Insecta</taxon>
        <taxon>Pterygota</taxon>
        <taxon>Neoptera</taxon>
        <taxon>Endopterygota</taxon>
        <taxon>Lepidoptera</taxon>
        <taxon>Glossata</taxon>
        <taxon>Ditrysia</taxon>
        <taxon>Pyraloidea</taxon>
        <taxon>Crambidae</taxon>
        <taxon>Pyraustinae</taxon>
        <taxon>Loxostege</taxon>
    </lineage>
</organism>
<accession>A0ABD0SWR8</accession>
<dbReference type="Proteomes" id="UP001549921">
    <property type="component" value="Unassembled WGS sequence"/>
</dbReference>
<protein>
    <recommendedName>
        <fullName evidence="1">Reverse transcriptase domain-containing protein</fullName>
    </recommendedName>
</protein>
<proteinExistence type="predicted"/>
<dbReference type="GO" id="GO:0071897">
    <property type="term" value="P:DNA biosynthetic process"/>
    <property type="evidence" value="ECO:0007669"/>
    <property type="project" value="UniProtKB-ARBA"/>
</dbReference>
<evidence type="ECO:0000313" key="2">
    <source>
        <dbReference type="EMBL" id="KAL0829352.1"/>
    </source>
</evidence>
<dbReference type="InterPro" id="IPR043502">
    <property type="entry name" value="DNA/RNA_pol_sf"/>
</dbReference>
<dbReference type="EMBL" id="JBEDNZ010000015">
    <property type="protein sequence ID" value="KAL0829352.1"/>
    <property type="molecule type" value="Genomic_DNA"/>
</dbReference>